<reference evidence="3" key="1">
    <citation type="journal article" date="2019" name="Int. J. Syst. Evol. Microbiol.">
        <title>The Global Catalogue of Microorganisms (GCM) 10K type strain sequencing project: providing services to taxonomists for standard genome sequencing and annotation.</title>
        <authorList>
            <consortium name="The Broad Institute Genomics Platform"/>
            <consortium name="The Broad Institute Genome Sequencing Center for Infectious Disease"/>
            <person name="Wu L."/>
            <person name="Ma J."/>
        </authorList>
    </citation>
    <scope>NUCLEOTIDE SEQUENCE [LARGE SCALE GENOMIC DNA]</scope>
    <source>
        <strain evidence="3">JCM 30331</strain>
    </source>
</reference>
<comment type="caution">
    <text evidence="2">The sequence shown here is derived from an EMBL/GenBank/DDBJ whole genome shotgun (WGS) entry which is preliminary data.</text>
</comment>
<dbReference type="EMBL" id="BMPP01000013">
    <property type="protein sequence ID" value="GGK33186.1"/>
    <property type="molecule type" value="Genomic_DNA"/>
</dbReference>
<organism evidence="2 3">
    <name type="scientific">Deinococcus malanensis</name>
    <dbReference type="NCBI Taxonomy" id="1706855"/>
    <lineage>
        <taxon>Bacteria</taxon>
        <taxon>Thermotogati</taxon>
        <taxon>Deinococcota</taxon>
        <taxon>Deinococci</taxon>
        <taxon>Deinococcales</taxon>
        <taxon>Deinococcaceae</taxon>
        <taxon>Deinococcus</taxon>
    </lineage>
</organism>
<feature type="compositionally biased region" description="Polar residues" evidence="1">
    <location>
        <begin position="60"/>
        <end position="71"/>
    </location>
</feature>
<sequence>MELNLFILVDSGGGEVGSGRILTGISGDVSRRCKNRKGPAHGVKEVATVERCGTGSLVSSKRTGLASNTMPDRTAQKSETKRFVAARDLAGRASKLLSIRHMQRA</sequence>
<accession>A0ABQ2EZM4</accession>
<feature type="region of interest" description="Disordered" evidence="1">
    <location>
        <begin position="60"/>
        <end position="80"/>
    </location>
</feature>
<evidence type="ECO:0000313" key="2">
    <source>
        <dbReference type="EMBL" id="GGK33186.1"/>
    </source>
</evidence>
<keyword evidence="3" id="KW-1185">Reference proteome</keyword>
<gene>
    <name evidence="2" type="ORF">GCM10008955_29020</name>
</gene>
<proteinExistence type="predicted"/>
<name>A0ABQ2EZM4_9DEIO</name>
<evidence type="ECO:0000313" key="3">
    <source>
        <dbReference type="Proteomes" id="UP000647587"/>
    </source>
</evidence>
<protein>
    <submittedName>
        <fullName evidence="2">Uncharacterized protein</fullName>
    </submittedName>
</protein>
<evidence type="ECO:0000256" key="1">
    <source>
        <dbReference type="SAM" id="MobiDB-lite"/>
    </source>
</evidence>
<dbReference type="Proteomes" id="UP000647587">
    <property type="component" value="Unassembled WGS sequence"/>
</dbReference>